<evidence type="ECO:0000256" key="1">
    <source>
        <dbReference type="SAM" id="MobiDB-lite"/>
    </source>
</evidence>
<gene>
    <name evidence="3" type="ORF">SAMN05443432_104251</name>
</gene>
<dbReference type="EMBL" id="FRCB01000004">
    <property type="protein sequence ID" value="SHM05110.1"/>
    <property type="molecule type" value="Genomic_DNA"/>
</dbReference>
<evidence type="ECO:0000313" key="3">
    <source>
        <dbReference type="EMBL" id="SHM05110.1"/>
    </source>
</evidence>
<evidence type="ECO:0000313" key="4">
    <source>
        <dbReference type="Proteomes" id="UP000322545"/>
    </source>
</evidence>
<accession>A0A1M7FMA4</accession>
<dbReference type="AlphaFoldDB" id="A0A1M7FMA4"/>
<name>A0A1M7FMA4_9RHOB</name>
<feature type="region of interest" description="Disordered" evidence="1">
    <location>
        <begin position="46"/>
        <end position="65"/>
    </location>
</feature>
<protein>
    <submittedName>
        <fullName evidence="3">Uncharacterized protein</fullName>
    </submittedName>
</protein>
<keyword evidence="2" id="KW-1133">Transmembrane helix</keyword>
<feature type="transmembrane region" description="Helical" evidence="2">
    <location>
        <begin position="20"/>
        <end position="42"/>
    </location>
</feature>
<evidence type="ECO:0000256" key="2">
    <source>
        <dbReference type="SAM" id="Phobius"/>
    </source>
</evidence>
<dbReference type="RefSeq" id="WP_149779423.1">
    <property type="nucleotide sequence ID" value="NZ_FRCB01000004.1"/>
</dbReference>
<keyword evidence="4" id="KW-1185">Reference proteome</keyword>
<organism evidence="3 4">
    <name type="scientific">Roseovarius litoreus</name>
    <dbReference type="NCBI Taxonomy" id="1155722"/>
    <lineage>
        <taxon>Bacteria</taxon>
        <taxon>Pseudomonadati</taxon>
        <taxon>Pseudomonadota</taxon>
        <taxon>Alphaproteobacteria</taxon>
        <taxon>Rhodobacterales</taxon>
        <taxon>Roseobacteraceae</taxon>
        <taxon>Roseovarius</taxon>
    </lineage>
</organism>
<keyword evidence="2" id="KW-0472">Membrane</keyword>
<dbReference type="Proteomes" id="UP000322545">
    <property type="component" value="Unassembled WGS sequence"/>
</dbReference>
<keyword evidence="2" id="KW-0812">Transmembrane</keyword>
<sequence>MSAPKTDIDKQEQNHKPALWGIRGAMIFAGVLLLAMITWLAYQGQEPGQPDAYIDGRTGEEVPVE</sequence>
<proteinExistence type="predicted"/>
<reference evidence="3 4" key="1">
    <citation type="submission" date="2016-11" db="EMBL/GenBank/DDBJ databases">
        <authorList>
            <person name="Varghese N."/>
            <person name="Submissions S."/>
        </authorList>
    </citation>
    <scope>NUCLEOTIDE SEQUENCE [LARGE SCALE GENOMIC DNA]</scope>
    <source>
        <strain evidence="3 4">DSM 28249</strain>
    </source>
</reference>